<keyword evidence="1 4" id="KW-0349">Heme</keyword>
<reference evidence="6 7" key="1">
    <citation type="submission" date="2021-06" db="EMBL/GenBank/DDBJ databases">
        <title>Microbial metabolic specificity influences pelagic lipid remineralization.</title>
        <authorList>
            <person name="Behrendt L."/>
            <person name="Hunter J.E."/>
            <person name="Alcolombri U."/>
            <person name="Smriga S."/>
            <person name="Mincer T."/>
            <person name="Lowenstein D.P."/>
            <person name="Peaudecerf F.J."/>
            <person name="Fernandez V.I."/>
            <person name="Fredricks H."/>
            <person name="Almblad H."/>
            <person name="Harrison J.J."/>
            <person name="Stocker R."/>
            <person name="Van Mooy B.A.S."/>
        </authorList>
    </citation>
    <scope>NUCLEOTIDE SEQUENCE [LARGE SCALE GENOMIC DNA]</scope>
    <source>
        <strain evidence="6 7">HP15-B</strain>
    </source>
</reference>
<evidence type="ECO:0000256" key="4">
    <source>
        <dbReference type="PROSITE-ProRule" id="PRU00433"/>
    </source>
</evidence>
<feature type="domain" description="Cytochrome c" evidence="5">
    <location>
        <begin position="51"/>
        <end position="163"/>
    </location>
</feature>
<organism evidence="6 7">
    <name type="scientific">Marinobacter adhaerens</name>
    <dbReference type="NCBI Taxonomy" id="1033846"/>
    <lineage>
        <taxon>Bacteria</taxon>
        <taxon>Pseudomonadati</taxon>
        <taxon>Pseudomonadota</taxon>
        <taxon>Gammaproteobacteria</taxon>
        <taxon>Pseudomonadales</taxon>
        <taxon>Marinobacteraceae</taxon>
        <taxon>Marinobacter</taxon>
    </lineage>
</organism>
<keyword evidence="2 4" id="KW-0479">Metal-binding</keyword>
<keyword evidence="7" id="KW-1185">Reference proteome</keyword>
<dbReference type="InterPro" id="IPR036909">
    <property type="entry name" value="Cyt_c-like_dom_sf"/>
</dbReference>
<dbReference type="RefSeq" id="WP_004578660.1">
    <property type="nucleotide sequence ID" value="NZ_CP076686.1"/>
</dbReference>
<evidence type="ECO:0000313" key="7">
    <source>
        <dbReference type="Proteomes" id="UP000683442"/>
    </source>
</evidence>
<dbReference type="Proteomes" id="UP000683442">
    <property type="component" value="Chromosome"/>
</dbReference>
<dbReference type="PROSITE" id="PS51257">
    <property type="entry name" value="PROKAR_LIPOPROTEIN"/>
    <property type="match status" value="1"/>
</dbReference>
<keyword evidence="3 4" id="KW-0408">Iron</keyword>
<evidence type="ECO:0000256" key="3">
    <source>
        <dbReference type="ARBA" id="ARBA00023004"/>
    </source>
</evidence>
<protein>
    <submittedName>
        <fullName evidence="6">Cytochrome c</fullName>
    </submittedName>
</protein>
<dbReference type="GeneID" id="78558792"/>
<evidence type="ECO:0000313" key="6">
    <source>
        <dbReference type="EMBL" id="QWV13985.1"/>
    </source>
</evidence>
<name>A0ABX8IJP9_9GAMM</name>
<dbReference type="EMBL" id="CP076686">
    <property type="protein sequence ID" value="QWV13985.1"/>
    <property type="molecule type" value="Genomic_DNA"/>
</dbReference>
<dbReference type="SUPFAM" id="SSF46626">
    <property type="entry name" value="Cytochrome c"/>
    <property type="match status" value="1"/>
</dbReference>
<evidence type="ECO:0000256" key="1">
    <source>
        <dbReference type="ARBA" id="ARBA00022617"/>
    </source>
</evidence>
<sequence length="165" mass="17865">MAKGNGTRKYSALALSALMLSGCMDGHNSRYSVDNWPASFSSEGERLYFTGVSSSGERIRPVGGNHHMQMHGGGCATCHGSEKEGGAIMWPRFWVMAPALTDAALQSEHDDGHNHASYDESSLKKAIVNGIGPDGEPLHATMPRWKISEESLNALVHYLMGEHSH</sequence>
<accession>A0ABX8IJP9</accession>
<evidence type="ECO:0000256" key="2">
    <source>
        <dbReference type="ARBA" id="ARBA00022723"/>
    </source>
</evidence>
<evidence type="ECO:0000259" key="5">
    <source>
        <dbReference type="PROSITE" id="PS51007"/>
    </source>
</evidence>
<gene>
    <name evidence="6" type="ORF">KQ249_05065</name>
</gene>
<proteinExistence type="predicted"/>
<dbReference type="Gene3D" id="1.10.760.10">
    <property type="entry name" value="Cytochrome c-like domain"/>
    <property type="match status" value="1"/>
</dbReference>
<dbReference type="InterPro" id="IPR009056">
    <property type="entry name" value="Cyt_c-like_dom"/>
</dbReference>
<dbReference type="Pfam" id="PF00034">
    <property type="entry name" value="Cytochrom_C"/>
    <property type="match status" value="1"/>
</dbReference>
<dbReference type="PROSITE" id="PS51007">
    <property type="entry name" value="CYTC"/>
    <property type="match status" value="1"/>
</dbReference>